<dbReference type="PANTHER" id="PTHR43581:SF2">
    <property type="entry name" value="EXCINUCLEASE ATPASE SUBUNIT"/>
    <property type="match status" value="1"/>
</dbReference>
<dbReference type="InterPro" id="IPR027417">
    <property type="entry name" value="P-loop_NTPase"/>
</dbReference>
<name>A0A443L9X8_9RHOB</name>
<dbReference type="InterPro" id="IPR003593">
    <property type="entry name" value="AAA+_ATPase"/>
</dbReference>
<dbReference type="SMART" id="SM00382">
    <property type="entry name" value="AAA"/>
    <property type="match status" value="1"/>
</dbReference>
<dbReference type="SUPFAM" id="SSF52540">
    <property type="entry name" value="P-loop containing nucleoside triphosphate hydrolases"/>
    <property type="match status" value="1"/>
</dbReference>
<dbReference type="RefSeq" id="WP_128150965.1">
    <property type="nucleotide sequence ID" value="NZ_SAVB01000022.1"/>
</dbReference>
<dbReference type="OrthoDB" id="9789856at2"/>
<dbReference type="Proteomes" id="UP000286594">
    <property type="component" value="Unassembled WGS sequence"/>
</dbReference>
<organism evidence="2 3">
    <name type="scientific">Paenirhodobacter ferrireducens</name>
    <dbReference type="NCBI Taxonomy" id="1215032"/>
    <lineage>
        <taxon>Bacteria</taxon>
        <taxon>Pseudomonadati</taxon>
        <taxon>Pseudomonadota</taxon>
        <taxon>Alphaproteobacteria</taxon>
        <taxon>Rhodobacterales</taxon>
        <taxon>Rhodobacter group</taxon>
        <taxon>Paenirhodobacter</taxon>
    </lineage>
</organism>
<dbReference type="InterPro" id="IPR003959">
    <property type="entry name" value="ATPase_AAA_core"/>
</dbReference>
<dbReference type="InterPro" id="IPR051396">
    <property type="entry name" value="Bact_Antivir_Def_Nuclease"/>
</dbReference>
<evidence type="ECO:0000259" key="1">
    <source>
        <dbReference type="SMART" id="SM00382"/>
    </source>
</evidence>
<accession>A0A443L9X8</accession>
<dbReference type="GO" id="GO:0005524">
    <property type="term" value="F:ATP binding"/>
    <property type="evidence" value="ECO:0007669"/>
    <property type="project" value="UniProtKB-KW"/>
</dbReference>
<feature type="domain" description="AAA+ ATPase" evidence="1">
    <location>
        <begin position="46"/>
        <end position="305"/>
    </location>
</feature>
<evidence type="ECO:0000313" key="2">
    <source>
        <dbReference type="EMBL" id="RWR45953.1"/>
    </source>
</evidence>
<gene>
    <name evidence="2" type="ORF">EOW65_15565</name>
</gene>
<comment type="caution">
    <text evidence="2">The sequence shown here is derived from an EMBL/GenBank/DDBJ whole genome shotgun (WGS) entry which is preliminary data.</text>
</comment>
<dbReference type="EMBL" id="SAVB01000022">
    <property type="protein sequence ID" value="RWR45953.1"/>
    <property type="molecule type" value="Genomic_DNA"/>
</dbReference>
<evidence type="ECO:0000313" key="3">
    <source>
        <dbReference type="Proteomes" id="UP000286594"/>
    </source>
</evidence>
<keyword evidence="3" id="KW-1185">Reference proteome</keyword>
<proteinExistence type="predicted"/>
<dbReference type="Pfam" id="PF13304">
    <property type="entry name" value="AAA_21"/>
    <property type="match status" value="1"/>
</dbReference>
<dbReference type="GO" id="GO:0016887">
    <property type="term" value="F:ATP hydrolysis activity"/>
    <property type="evidence" value="ECO:0007669"/>
    <property type="project" value="InterPro"/>
</dbReference>
<keyword evidence="2" id="KW-0547">Nucleotide-binding</keyword>
<keyword evidence="2" id="KW-0067">ATP-binding</keyword>
<dbReference type="Gene3D" id="3.40.50.300">
    <property type="entry name" value="P-loop containing nucleotide triphosphate hydrolases"/>
    <property type="match status" value="1"/>
</dbReference>
<reference evidence="2 3" key="1">
    <citation type="submission" date="2019-01" db="EMBL/GenBank/DDBJ databases">
        <title>Sinorhodobacter populi sp. nov. isolated from the symptomatic bark tissue of Populus euramericana canker.</title>
        <authorList>
            <person name="Xu G."/>
        </authorList>
    </citation>
    <scope>NUCLEOTIDE SEQUENCE [LARGE SCALE GENOMIC DNA]</scope>
    <source>
        <strain evidence="2 3">CCTCC AB2012026</strain>
    </source>
</reference>
<sequence>MPYVLSEIDQKNLTWFTNDNTRQSLVAIELARGRMRGLAPFRLEIGYPILAIAGANGSGKSTLLAMAACAFHNAADGFRPPSRKVNYYTFSDFFVQSAGEIGPEGIRIDYAFRHDRWRGREPGIAGQSRTKREGGKWNNYQGRVRRNVIYFGVQRVVPYYERSTHKSYRASFRPPGVAAADSARIAELAGRILGKHYDAFESLEHRRYTLPRVQSGALRYSGFNMGAGESAVFEILITLFAAGPGCLLVIDEIELGLHERARKRLIEVLKELCLERKCQVICTTHAYEILAALPPEGRVFIEAVGEDTRAFPGISADYACGRMGRSDPRKLDILVEDEVAEAIVQASLSLAQRERVRILPIGSHSSLQRVMAARYLEGRRQCLCLPDGDRRSTADSFCSGVANLCDGGHSAEAEQARIRDWARDHLDFLPGADWPEKWLFEQAVLQCVLAITLGDDRTPAGRWGVASPAPFAQIAERVDALLI</sequence>
<dbReference type="AlphaFoldDB" id="A0A443L9X8"/>
<protein>
    <submittedName>
        <fullName evidence="2">ATP-binding protein</fullName>
    </submittedName>
</protein>
<dbReference type="PANTHER" id="PTHR43581">
    <property type="entry name" value="ATP/GTP PHOSPHATASE"/>
    <property type="match status" value="1"/>
</dbReference>